<dbReference type="InterPro" id="IPR007527">
    <property type="entry name" value="Znf_SWIM"/>
</dbReference>
<dbReference type="GO" id="GO:0008270">
    <property type="term" value="F:zinc ion binding"/>
    <property type="evidence" value="ECO:0007669"/>
    <property type="project" value="UniProtKB-KW"/>
</dbReference>
<feature type="compositionally biased region" description="Basic and acidic residues" evidence="2">
    <location>
        <begin position="71"/>
        <end position="80"/>
    </location>
</feature>
<evidence type="ECO:0000259" key="3">
    <source>
        <dbReference type="PROSITE" id="PS50966"/>
    </source>
</evidence>
<protein>
    <recommendedName>
        <fullName evidence="3">SWIM-type domain-containing protein</fullName>
    </recommendedName>
</protein>
<keyword evidence="5" id="KW-1185">Reference proteome</keyword>
<accession>A0AAD6E4K5</accession>
<evidence type="ECO:0000256" key="1">
    <source>
        <dbReference type="PROSITE-ProRule" id="PRU00325"/>
    </source>
</evidence>
<keyword evidence="1" id="KW-0863">Zinc-finger</keyword>
<feature type="region of interest" description="Disordered" evidence="2">
    <location>
        <begin position="1"/>
        <end position="121"/>
    </location>
</feature>
<dbReference type="EMBL" id="JAQJAC010000001">
    <property type="protein sequence ID" value="KAJ5599953.1"/>
    <property type="molecule type" value="Genomic_DNA"/>
</dbReference>
<feature type="region of interest" description="Disordered" evidence="2">
    <location>
        <begin position="508"/>
        <end position="532"/>
    </location>
</feature>
<evidence type="ECO:0000313" key="4">
    <source>
        <dbReference type="EMBL" id="KAJ5599953.1"/>
    </source>
</evidence>
<keyword evidence="1" id="KW-0862">Zinc</keyword>
<feature type="domain" description="SWIM-type" evidence="3">
    <location>
        <begin position="171"/>
        <end position="206"/>
    </location>
</feature>
<proteinExistence type="predicted"/>
<dbReference type="AlphaFoldDB" id="A0AAD6E4K5"/>
<sequence length="532" mass="58498">MGPELFKAGAREARSMVHSTRFGPWVGRNSRESKSTGFSCRPRRGSFIASLSARCLRGTLQGPPARGGRTLPDERAREGEGSSPESSEEEEESEESSEEDDDGDDEEEEDEGSISAGLSTIMAPHSGITYDLSNLDTESEAEALVGLGQQFDVVNSHATSTGYDFELLDRPRVHIGRDGTTCTCSSFQKRPGAACQHIFWVLDQLHSCFLPKPPSSAVVLSPDGRPQGGQLEEISDRLNWQYLRIEGDSRQTGMTRAEKVRDVMSAFKPNILPEDFRQDLVETTTHSRTAEQCVVQGDLEATLFRLAVHDDSVLSSLCKAMPAGACAAIYFDKVQDQCRRLLRDFDRYCTTGERPTDPVIGRGNVEVKAVVDQLRRLVKHIRLNIALRSPHGSEGAAKALVSILEAVTARNKDSLEGNTWGRTSFNGEDEDQRNLYHLLIGSDDSVDDSDEDLFVIDALERLAPSDLFQFISQLKPIQQRLEVNRAPKTFIFRLSALVRKTELAGAELASGSGQKRPAAGNGNSGGHTKRTR</sequence>
<dbReference type="Proteomes" id="UP001216150">
    <property type="component" value="Unassembled WGS sequence"/>
</dbReference>
<keyword evidence="1" id="KW-0479">Metal-binding</keyword>
<feature type="compositionally biased region" description="Acidic residues" evidence="2">
    <location>
        <begin position="86"/>
        <end position="112"/>
    </location>
</feature>
<reference evidence="4 5" key="1">
    <citation type="journal article" date="2023" name="IMA Fungus">
        <title>Comparative genomic study of the Penicillium genus elucidates a diverse pangenome and 15 lateral gene transfer events.</title>
        <authorList>
            <person name="Petersen C."/>
            <person name="Sorensen T."/>
            <person name="Nielsen M.R."/>
            <person name="Sondergaard T.E."/>
            <person name="Sorensen J.L."/>
            <person name="Fitzpatrick D.A."/>
            <person name="Frisvad J.C."/>
            <person name="Nielsen K.L."/>
        </authorList>
    </citation>
    <scope>NUCLEOTIDE SEQUENCE [LARGE SCALE GENOMIC DNA]</scope>
    <source>
        <strain evidence="4 5">IBT 29057</strain>
    </source>
</reference>
<evidence type="ECO:0000256" key="2">
    <source>
        <dbReference type="SAM" id="MobiDB-lite"/>
    </source>
</evidence>
<organism evidence="4 5">
    <name type="scientific">Penicillium hetheringtonii</name>
    <dbReference type="NCBI Taxonomy" id="911720"/>
    <lineage>
        <taxon>Eukaryota</taxon>
        <taxon>Fungi</taxon>
        <taxon>Dikarya</taxon>
        <taxon>Ascomycota</taxon>
        <taxon>Pezizomycotina</taxon>
        <taxon>Eurotiomycetes</taxon>
        <taxon>Eurotiomycetidae</taxon>
        <taxon>Eurotiales</taxon>
        <taxon>Aspergillaceae</taxon>
        <taxon>Penicillium</taxon>
    </lineage>
</organism>
<name>A0AAD6E4K5_9EURO</name>
<evidence type="ECO:0000313" key="5">
    <source>
        <dbReference type="Proteomes" id="UP001216150"/>
    </source>
</evidence>
<gene>
    <name evidence="4" type="ORF">N7450_001020</name>
</gene>
<dbReference type="PROSITE" id="PS50966">
    <property type="entry name" value="ZF_SWIM"/>
    <property type="match status" value="1"/>
</dbReference>
<comment type="caution">
    <text evidence="4">The sequence shown here is derived from an EMBL/GenBank/DDBJ whole genome shotgun (WGS) entry which is preliminary data.</text>
</comment>